<dbReference type="EMBL" id="JAVDPW010000013">
    <property type="protein sequence ID" value="MDR6293760.1"/>
    <property type="molecule type" value="Genomic_DNA"/>
</dbReference>
<keyword evidence="2" id="KW-0238">DNA-binding</keyword>
<accession>A0ABU1K1Q4</accession>
<dbReference type="GO" id="GO:0003677">
    <property type="term" value="F:DNA binding"/>
    <property type="evidence" value="ECO:0007669"/>
    <property type="project" value="UniProtKB-KW"/>
</dbReference>
<dbReference type="SUPFAM" id="SSF46785">
    <property type="entry name" value="Winged helix' DNA-binding domain"/>
    <property type="match status" value="1"/>
</dbReference>
<protein>
    <submittedName>
        <fullName evidence="2">DNA-binding transcriptional ArsR family regulator</fullName>
    </submittedName>
</protein>
<comment type="caution">
    <text evidence="2">The sequence shown here is derived from an EMBL/GenBank/DDBJ whole genome shotgun (WGS) entry which is preliminary data.</text>
</comment>
<dbReference type="InterPro" id="IPR011991">
    <property type="entry name" value="ArsR-like_HTH"/>
</dbReference>
<dbReference type="InterPro" id="IPR001845">
    <property type="entry name" value="HTH_ArsR_DNA-bd_dom"/>
</dbReference>
<dbReference type="InterPro" id="IPR036388">
    <property type="entry name" value="WH-like_DNA-bd_sf"/>
</dbReference>
<evidence type="ECO:0000259" key="1">
    <source>
        <dbReference type="PROSITE" id="PS50987"/>
    </source>
</evidence>
<dbReference type="Pfam" id="PF12840">
    <property type="entry name" value="HTH_20"/>
    <property type="match status" value="1"/>
</dbReference>
<dbReference type="PRINTS" id="PR00778">
    <property type="entry name" value="HTHARSR"/>
</dbReference>
<dbReference type="InterPro" id="IPR052543">
    <property type="entry name" value="HTH_Metal-responsive_Reg"/>
</dbReference>
<dbReference type="SMART" id="SM00418">
    <property type="entry name" value="HTH_ARSR"/>
    <property type="match status" value="1"/>
</dbReference>
<dbReference type="Gene3D" id="1.10.10.10">
    <property type="entry name" value="Winged helix-like DNA-binding domain superfamily/Winged helix DNA-binding domain"/>
    <property type="match status" value="1"/>
</dbReference>
<gene>
    <name evidence="2" type="ORF">E9232_006311</name>
</gene>
<dbReference type="Proteomes" id="UP001262410">
    <property type="component" value="Unassembled WGS sequence"/>
</dbReference>
<dbReference type="CDD" id="cd00090">
    <property type="entry name" value="HTH_ARSR"/>
    <property type="match status" value="1"/>
</dbReference>
<reference evidence="2 3" key="1">
    <citation type="submission" date="2023-07" db="EMBL/GenBank/DDBJ databases">
        <title>Sorghum-associated microbial communities from plants grown in Nebraska, USA.</title>
        <authorList>
            <person name="Schachtman D."/>
        </authorList>
    </citation>
    <scope>NUCLEOTIDE SEQUENCE [LARGE SCALE GENOMIC DNA]</scope>
    <source>
        <strain evidence="2 3">584</strain>
    </source>
</reference>
<keyword evidence="3" id="KW-1185">Reference proteome</keyword>
<evidence type="ECO:0000313" key="3">
    <source>
        <dbReference type="Proteomes" id="UP001262410"/>
    </source>
</evidence>
<dbReference type="PANTHER" id="PTHR39168:SF1">
    <property type="entry name" value="TRANSCRIPTIONAL REGULATORY PROTEIN"/>
    <property type="match status" value="1"/>
</dbReference>
<evidence type="ECO:0000313" key="2">
    <source>
        <dbReference type="EMBL" id="MDR6293760.1"/>
    </source>
</evidence>
<dbReference type="PROSITE" id="PS50987">
    <property type="entry name" value="HTH_ARSR_2"/>
    <property type="match status" value="1"/>
</dbReference>
<name>A0ABU1K1Q4_9PROT</name>
<proteinExistence type="predicted"/>
<dbReference type="InterPro" id="IPR036390">
    <property type="entry name" value="WH_DNA-bd_sf"/>
</dbReference>
<dbReference type="RefSeq" id="WP_309800991.1">
    <property type="nucleotide sequence ID" value="NZ_JAVDPW010000013.1"/>
</dbReference>
<organism evidence="2 3">
    <name type="scientific">Inquilinus ginsengisoli</name>
    <dbReference type="NCBI Taxonomy" id="363840"/>
    <lineage>
        <taxon>Bacteria</taxon>
        <taxon>Pseudomonadati</taxon>
        <taxon>Pseudomonadota</taxon>
        <taxon>Alphaproteobacteria</taxon>
        <taxon>Rhodospirillales</taxon>
        <taxon>Rhodospirillaceae</taxon>
        <taxon>Inquilinus</taxon>
    </lineage>
</organism>
<dbReference type="PANTHER" id="PTHR39168">
    <property type="entry name" value="TRANSCRIPTIONAL REGULATOR-RELATED"/>
    <property type="match status" value="1"/>
</dbReference>
<feature type="domain" description="HTH arsR-type" evidence="1">
    <location>
        <begin position="1"/>
        <end position="94"/>
    </location>
</feature>
<sequence length="236" mass="24966">MKEGLDLAGLSSLIGDPSRALILSALFGGEALPAGELAFRARVTPQTASSHLAKLAEAGLVVVERMGRHRYYRLSGPEIGALLEQMLAVAWAPSVDQSRVPAPLRGGRMCYDHLAGRLGVAVTDALVARGLLTRGDEAFALTGDGAAWFAALGIDAAALRHGRRSFARHCIDWSERRPHLAGALGAAIAESFLDRGWIRRDRDSRAVDLTEDGRAGLARIFGPEILAAVTPEAAAA</sequence>
<dbReference type="NCBIfam" id="NF033788">
    <property type="entry name" value="HTH_metalloreg"/>
    <property type="match status" value="1"/>
</dbReference>